<dbReference type="EMBL" id="JAHHGZ010000006">
    <property type="protein sequence ID" value="MBW4667206.1"/>
    <property type="molecule type" value="Genomic_DNA"/>
</dbReference>
<sequence>MVTKHNDGDNDSNWQKVSGHEWQDTKLQACSSQELWLLEVENSQDREEEVSRGWAQYDSRTNTYYGTGDDD</sequence>
<reference evidence="2" key="2">
    <citation type="journal article" date="2022" name="Microbiol. Resour. Announc.">
        <title>Metagenome Sequencing to Explore Phylogenomics of Terrestrial Cyanobacteria.</title>
        <authorList>
            <person name="Ward R.D."/>
            <person name="Stajich J.E."/>
            <person name="Johansen J.R."/>
            <person name="Huntemann M."/>
            <person name="Clum A."/>
            <person name="Foster B."/>
            <person name="Foster B."/>
            <person name="Roux S."/>
            <person name="Palaniappan K."/>
            <person name="Varghese N."/>
            <person name="Mukherjee S."/>
            <person name="Reddy T.B.K."/>
            <person name="Daum C."/>
            <person name="Copeland A."/>
            <person name="Chen I.A."/>
            <person name="Ivanova N.N."/>
            <person name="Kyrpides N.C."/>
            <person name="Shapiro N."/>
            <person name="Eloe-Fadrosh E.A."/>
            <person name="Pietrasiak N."/>
        </authorList>
    </citation>
    <scope>NUCLEOTIDE SEQUENCE</scope>
    <source>
        <strain evidence="2">GSE-NOS-MK-12-04C</strain>
    </source>
</reference>
<name>A0A951QJS7_9CYAN</name>
<feature type="region of interest" description="Disordered" evidence="1">
    <location>
        <begin position="1"/>
        <end position="23"/>
    </location>
</feature>
<proteinExistence type="predicted"/>
<evidence type="ECO:0000256" key="1">
    <source>
        <dbReference type="SAM" id="MobiDB-lite"/>
    </source>
</evidence>
<evidence type="ECO:0000313" key="2">
    <source>
        <dbReference type="EMBL" id="MBW4667206.1"/>
    </source>
</evidence>
<gene>
    <name evidence="2" type="ORF">KME60_07125</name>
</gene>
<dbReference type="AlphaFoldDB" id="A0A951QJS7"/>
<comment type="caution">
    <text evidence="2">The sequence shown here is derived from an EMBL/GenBank/DDBJ whole genome shotgun (WGS) entry which is preliminary data.</text>
</comment>
<evidence type="ECO:0000313" key="3">
    <source>
        <dbReference type="Proteomes" id="UP000729701"/>
    </source>
</evidence>
<reference evidence="2" key="1">
    <citation type="submission" date="2021-05" db="EMBL/GenBank/DDBJ databases">
        <authorList>
            <person name="Pietrasiak N."/>
            <person name="Ward R."/>
            <person name="Stajich J.E."/>
            <person name="Kurbessoian T."/>
        </authorList>
    </citation>
    <scope>NUCLEOTIDE SEQUENCE</scope>
    <source>
        <strain evidence="2">GSE-NOS-MK-12-04C</strain>
    </source>
</reference>
<organism evidence="2 3">
    <name type="scientific">Cyanomargarita calcarea GSE-NOS-MK-12-04C</name>
    <dbReference type="NCBI Taxonomy" id="2839659"/>
    <lineage>
        <taxon>Bacteria</taxon>
        <taxon>Bacillati</taxon>
        <taxon>Cyanobacteriota</taxon>
        <taxon>Cyanophyceae</taxon>
        <taxon>Nostocales</taxon>
        <taxon>Cyanomargaritaceae</taxon>
        <taxon>Cyanomargarita</taxon>
    </lineage>
</organism>
<accession>A0A951QJS7</accession>
<dbReference type="Proteomes" id="UP000729701">
    <property type="component" value="Unassembled WGS sequence"/>
</dbReference>
<protein>
    <submittedName>
        <fullName evidence="2">Uncharacterized protein</fullName>
    </submittedName>
</protein>